<dbReference type="AlphaFoldDB" id="A0AAV1R1C9"/>
<dbReference type="EMBL" id="CAWUPB010000851">
    <property type="protein sequence ID" value="CAK7326184.1"/>
    <property type="molecule type" value="Genomic_DNA"/>
</dbReference>
<gene>
    <name evidence="2" type="ORF">DCAF_LOCUS3880</name>
</gene>
<comment type="caution">
    <text evidence="2">The sequence shown here is derived from an EMBL/GenBank/DDBJ whole genome shotgun (WGS) entry which is preliminary data.</text>
</comment>
<feature type="compositionally biased region" description="Basic and acidic residues" evidence="1">
    <location>
        <begin position="116"/>
        <end position="130"/>
    </location>
</feature>
<reference evidence="2 3" key="1">
    <citation type="submission" date="2024-01" db="EMBL/GenBank/DDBJ databases">
        <authorList>
            <person name="Waweru B."/>
        </authorList>
    </citation>
    <scope>NUCLEOTIDE SEQUENCE [LARGE SCALE GENOMIC DNA]</scope>
</reference>
<feature type="region of interest" description="Disordered" evidence="1">
    <location>
        <begin position="96"/>
        <end position="138"/>
    </location>
</feature>
<dbReference type="Proteomes" id="UP001314170">
    <property type="component" value="Unassembled WGS sequence"/>
</dbReference>
<feature type="compositionally biased region" description="Polar residues" evidence="1">
    <location>
        <begin position="96"/>
        <end position="115"/>
    </location>
</feature>
<evidence type="ECO:0000256" key="1">
    <source>
        <dbReference type="SAM" id="MobiDB-lite"/>
    </source>
</evidence>
<sequence length="150" mass="17368">MGDEQVGGEFHAWKQILKREEKIGSTCTQVRTIRPGDWTVKINLDFRIPRNEDFSRYYINNQQLSDCTATAASKLYSSKPEVLNPMIRRASFVSSLQNQNQNEPGQQFPSFSLNKQESRLLRQGRDKHPNELSVPLPNKFNEIQHFNNDS</sequence>
<keyword evidence="3" id="KW-1185">Reference proteome</keyword>
<name>A0AAV1R1C9_9ROSI</name>
<accession>A0AAV1R1C9</accession>
<protein>
    <submittedName>
        <fullName evidence="2">Uncharacterized protein</fullName>
    </submittedName>
</protein>
<evidence type="ECO:0000313" key="2">
    <source>
        <dbReference type="EMBL" id="CAK7326184.1"/>
    </source>
</evidence>
<organism evidence="2 3">
    <name type="scientific">Dovyalis caffra</name>
    <dbReference type="NCBI Taxonomy" id="77055"/>
    <lineage>
        <taxon>Eukaryota</taxon>
        <taxon>Viridiplantae</taxon>
        <taxon>Streptophyta</taxon>
        <taxon>Embryophyta</taxon>
        <taxon>Tracheophyta</taxon>
        <taxon>Spermatophyta</taxon>
        <taxon>Magnoliopsida</taxon>
        <taxon>eudicotyledons</taxon>
        <taxon>Gunneridae</taxon>
        <taxon>Pentapetalae</taxon>
        <taxon>rosids</taxon>
        <taxon>fabids</taxon>
        <taxon>Malpighiales</taxon>
        <taxon>Salicaceae</taxon>
        <taxon>Flacourtieae</taxon>
        <taxon>Dovyalis</taxon>
    </lineage>
</organism>
<evidence type="ECO:0000313" key="3">
    <source>
        <dbReference type="Proteomes" id="UP001314170"/>
    </source>
</evidence>
<proteinExistence type="predicted"/>